<dbReference type="InterPro" id="IPR015500">
    <property type="entry name" value="Peptidase_S8_subtilisin-rel"/>
</dbReference>
<dbReference type="AlphaFoldDB" id="A0A1I6YEV0"/>
<accession>A0A1I6YEV0</accession>
<gene>
    <name evidence="10" type="ORF">SAMN05216474_0849</name>
</gene>
<evidence type="ECO:0000256" key="5">
    <source>
        <dbReference type="ARBA" id="ARBA00022825"/>
    </source>
</evidence>
<comment type="similarity">
    <text evidence="1 7">Belongs to the peptidase S8 family.</text>
</comment>
<dbReference type="STRING" id="477690.SAMN05216474_0849"/>
<dbReference type="EMBL" id="FPAS01000001">
    <property type="protein sequence ID" value="SFT48932.1"/>
    <property type="molecule type" value="Genomic_DNA"/>
</dbReference>
<sequence>MFCFVLIAGIAYGQSPKFNWDKVMAKYGQEIIPFSVPYTYNNLNYLHREGVLIKSITKDYILCSATPNLINEGYNSGKLSDFYLEFSNPTALDDTARALLFVDQVHQGVSPLPTGYTGEGVIIGFVDQGLDFTHPDFIDDNGNNRVIRYWDQGAGTGPNTPAAYGYGQVCDSASINDGTCPYTEESSAHGTTVTGIGCGNGKANGSNMGMAPDTKIIFIETNFSLPNWTLTVADACDYVFRVADSLGRPAVVNLSVGSYIGSHDGNDPASEMMEQLLDAKRGRLIVGAAGNSGALGNYHVRNFPTSDTSFIWLKANPNGAGGANTVLFDLWSDTADATYSYAYGADRPNNFTYAGGTNFRQALVNVGTPKNDTIYNANGDRIATIITYTEIVGGAFHIQGYFNQVDSTTYNFRFMTKGSGQYDLWSTASFGLSTIVENIPSTAVMPAIANYVLPDAQQSIVSSWNCSEKIVSVANTLCRTHHIDRNYNTYNAGAGAYPGELSSTSSKGPSRLDVIKPNISATGNVTLGAAPEWLRNNVSYYPLLDSGGYHARNGGTSMASPTVAGIGALMLEKCNRLSSEEFIAAIQNTAREESFMGALPNNGFGYGIVNALDATASTYFEAELLGDTVVCDGIALVYPDGNPISVEWYDNSTNVTLTVTQQEDSVWATYVMDERGCEGLSDTISLTVGTMPATPSITLNGNVLTSTAANNYQWFMNGSPLTGETNQTLVINTDGTYIMGTLSNDGCWAYSDSIRYYLGVQDEVESMFKVYPNPTQGKVTIEHFQQEDFSGVITNITGAKVAGFESGILGKSEIDLSELATGLYLCKIVLNNKTYTIKVIRE</sequence>
<dbReference type="Gene3D" id="2.60.120.1290">
    <property type="match status" value="1"/>
</dbReference>
<dbReference type="Gene3D" id="3.40.50.200">
    <property type="entry name" value="Peptidase S8/S53 domain"/>
    <property type="match status" value="1"/>
</dbReference>
<feature type="domain" description="Peptidase S8/S53" evidence="8">
    <location>
        <begin position="118"/>
        <end position="607"/>
    </location>
</feature>
<dbReference type="InterPro" id="IPR023828">
    <property type="entry name" value="Peptidase_S8_Ser-AS"/>
</dbReference>
<dbReference type="PROSITE" id="PS00138">
    <property type="entry name" value="SUBTILASE_SER"/>
    <property type="match status" value="1"/>
</dbReference>
<dbReference type="PANTHER" id="PTHR43806:SF11">
    <property type="entry name" value="CEREVISIN-RELATED"/>
    <property type="match status" value="1"/>
</dbReference>
<dbReference type="SUPFAM" id="SSF52743">
    <property type="entry name" value="Subtilisin-like"/>
    <property type="match status" value="1"/>
</dbReference>
<keyword evidence="5 7" id="KW-0720">Serine protease</keyword>
<dbReference type="GO" id="GO:0006508">
    <property type="term" value="P:proteolysis"/>
    <property type="evidence" value="ECO:0007669"/>
    <property type="project" value="UniProtKB-KW"/>
</dbReference>
<feature type="active site" description="Charge relay system" evidence="6 7">
    <location>
        <position position="557"/>
    </location>
</feature>
<dbReference type="GO" id="GO:0004252">
    <property type="term" value="F:serine-type endopeptidase activity"/>
    <property type="evidence" value="ECO:0007669"/>
    <property type="project" value="UniProtKB-UniRule"/>
</dbReference>
<dbReference type="PANTHER" id="PTHR43806">
    <property type="entry name" value="PEPTIDASE S8"/>
    <property type="match status" value="1"/>
</dbReference>
<evidence type="ECO:0000259" key="9">
    <source>
        <dbReference type="Pfam" id="PF18962"/>
    </source>
</evidence>
<evidence type="ECO:0000256" key="1">
    <source>
        <dbReference type="ARBA" id="ARBA00011073"/>
    </source>
</evidence>
<evidence type="ECO:0000256" key="7">
    <source>
        <dbReference type="PROSITE-ProRule" id="PRU01240"/>
    </source>
</evidence>
<dbReference type="InterPro" id="IPR026444">
    <property type="entry name" value="Secre_tail"/>
</dbReference>
<evidence type="ECO:0000259" key="8">
    <source>
        <dbReference type="Pfam" id="PF00082"/>
    </source>
</evidence>
<keyword evidence="4 7" id="KW-0378">Hydrolase</keyword>
<keyword evidence="11" id="KW-1185">Reference proteome</keyword>
<keyword evidence="3" id="KW-0732">Signal</keyword>
<evidence type="ECO:0000313" key="10">
    <source>
        <dbReference type="EMBL" id="SFT48932.1"/>
    </source>
</evidence>
<feature type="active site" description="Charge relay system" evidence="6 7">
    <location>
        <position position="189"/>
    </location>
</feature>
<name>A0A1I6YEV0_9FLAO</name>
<feature type="active site" description="Charge relay system" evidence="6 7">
    <location>
        <position position="127"/>
    </location>
</feature>
<evidence type="ECO:0000256" key="6">
    <source>
        <dbReference type="PIRSR" id="PIRSR615500-1"/>
    </source>
</evidence>
<dbReference type="InterPro" id="IPR036852">
    <property type="entry name" value="Peptidase_S8/S53_dom_sf"/>
</dbReference>
<dbReference type="Pfam" id="PF00082">
    <property type="entry name" value="Peptidase_S8"/>
    <property type="match status" value="1"/>
</dbReference>
<dbReference type="InterPro" id="IPR050131">
    <property type="entry name" value="Peptidase_S8_subtilisin-like"/>
</dbReference>
<dbReference type="PROSITE" id="PS51892">
    <property type="entry name" value="SUBTILASE"/>
    <property type="match status" value="1"/>
</dbReference>
<dbReference type="PRINTS" id="PR00723">
    <property type="entry name" value="SUBTILISIN"/>
</dbReference>
<dbReference type="Pfam" id="PF18962">
    <property type="entry name" value="Por_Secre_tail"/>
    <property type="match status" value="1"/>
</dbReference>
<proteinExistence type="inferred from homology"/>
<dbReference type="InterPro" id="IPR000209">
    <property type="entry name" value="Peptidase_S8/S53_dom"/>
</dbReference>
<evidence type="ECO:0000256" key="3">
    <source>
        <dbReference type="ARBA" id="ARBA00022729"/>
    </source>
</evidence>
<reference evidence="10 11" key="1">
    <citation type="submission" date="2016-10" db="EMBL/GenBank/DDBJ databases">
        <authorList>
            <person name="de Groot N.N."/>
        </authorList>
    </citation>
    <scope>NUCLEOTIDE SEQUENCE [LARGE SCALE GENOMIC DNA]</scope>
    <source>
        <strain evidence="10 11">CGMCC 1.7005</strain>
    </source>
</reference>
<evidence type="ECO:0000256" key="2">
    <source>
        <dbReference type="ARBA" id="ARBA00022670"/>
    </source>
</evidence>
<evidence type="ECO:0000313" key="11">
    <source>
        <dbReference type="Proteomes" id="UP000236454"/>
    </source>
</evidence>
<feature type="domain" description="Secretion system C-terminal sorting" evidence="9">
    <location>
        <begin position="770"/>
        <end position="840"/>
    </location>
</feature>
<protein>
    <submittedName>
        <fullName evidence="10">Por secretion system C-terminal sorting domain-containing protein</fullName>
    </submittedName>
</protein>
<dbReference type="Proteomes" id="UP000236454">
    <property type="component" value="Unassembled WGS sequence"/>
</dbReference>
<dbReference type="NCBIfam" id="TIGR04183">
    <property type="entry name" value="Por_Secre_tail"/>
    <property type="match status" value="1"/>
</dbReference>
<keyword evidence="2 7" id="KW-0645">Protease</keyword>
<organism evidence="10 11">
    <name type="scientific">Lishizhenia tianjinensis</name>
    <dbReference type="NCBI Taxonomy" id="477690"/>
    <lineage>
        <taxon>Bacteria</taxon>
        <taxon>Pseudomonadati</taxon>
        <taxon>Bacteroidota</taxon>
        <taxon>Flavobacteriia</taxon>
        <taxon>Flavobacteriales</taxon>
        <taxon>Crocinitomicaceae</taxon>
        <taxon>Lishizhenia</taxon>
    </lineage>
</organism>
<evidence type="ECO:0000256" key="4">
    <source>
        <dbReference type="ARBA" id="ARBA00022801"/>
    </source>
</evidence>